<evidence type="ECO:0000259" key="9">
    <source>
        <dbReference type="PROSITE" id="PS50252"/>
    </source>
</evidence>
<feature type="region of interest" description="Disordered" evidence="7">
    <location>
        <begin position="373"/>
        <end position="432"/>
    </location>
</feature>
<dbReference type="PANTHER" id="PTHR11267">
    <property type="entry name" value="T-BOX PROTEIN-RELATED"/>
    <property type="match status" value="1"/>
</dbReference>
<evidence type="ECO:0000256" key="6">
    <source>
        <dbReference type="PROSITE-ProRule" id="PRU00201"/>
    </source>
</evidence>
<feature type="region of interest" description="Disordered" evidence="7">
    <location>
        <begin position="531"/>
        <end position="563"/>
    </location>
</feature>
<dbReference type="PROSITE" id="PS50252">
    <property type="entry name" value="TBOX_3"/>
    <property type="match status" value="1"/>
</dbReference>
<sequence length="584" mass="65069">MSSLLFTMGDAKAEETALRQQAHCFIVTASSLLHSSNAPPFHQMCTNQIEEHRTTSIVDIYPIQAVFRCGVVVLFVCAITTVPLFITAIAYHHLITIQMAFNPFLARPDLALLHPYLQPPPFPSLPGPTGFFPRLPTEMNELQPITHIQEDDGVIDDPKVELDDKQLWDQFCNCGTEMVITKSGRRIFPAFKVKLSGLDKRSKYILLMDIVPADECRYKFHNSRWMVAGKADPEMPKRMYIHPDSPATGEHWMAKGANFHKLKLTNNISDKHGFTILNSMHKYQPRLHVVRCAELISLPYSTFRTFVFKETEFIAVTAYQNEKVTQLKIDNNPFAKGFRDAGAGKREKKRLLSKIECGGNGVIKSCDETITSESPIRASSSADSDVSDDSEEPSQKRVKSGNDEPQQQPRHVNQPFMNHSHNPPPQHQQSLNQQQSIIALTNKQNSFLYGATPPNAFQPFFNTYGFPTSTDFFYPPAVPAFNRDIMMQHAAQQFSNFFARPVMTAPTTVPSLSSPIAISSSSTMPIATSLSTTTATNPGTLPPRFTKHTSSRSNSLSSTAPQTTTVVSSIKKSGFDVSDLLAKP</sequence>
<dbReference type="InterPro" id="IPR018186">
    <property type="entry name" value="TF_T-box_CS"/>
</dbReference>
<keyword evidence="2" id="KW-0805">Transcription regulation</keyword>
<keyword evidence="11" id="KW-1185">Reference proteome</keyword>
<dbReference type="CDD" id="cd20188">
    <property type="entry name" value="T-box_TBX2_3-like"/>
    <property type="match status" value="1"/>
</dbReference>
<dbReference type="SMART" id="SM00425">
    <property type="entry name" value="TBOX"/>
    <property type="match status" value="1"/>
</dbReference>
<keyword evidence="8" id="KW-1133">Transmembrane helix</keyword>
<dbReference type="PRINTS" id="PR00937">
    <property type="entry name" value="TBOX"/>
</dbReference>
<keyword evidence="3 6" id="KW-0238">DNA-binding</keyword>
<accession>A0A158PNT3</accession>
<protein>
    <submittedName>
        <fullName evidence="12">T-box protein 2 (inferred by orthology to a C. elegans protein)</fullName>
    </submittedName>
</protein>
<evidence type="ECO:0000256" key="3">
    <source>
        <dbReference type="ARBA" id="ARBA00023125"/>
    </source>
</evidence>
<evidence type="ECO:0000313" key="12">
    <source>
        <dbReference type="WBParaSite" id="ASIM_0001280801-mRNA-1"/>
    </source>
</evidence>
<keyword evidence="4" id="KW-0804">Transcription</keyword>
<reference evidence="12" key="1">
    <citation type="submission" date="2016-04" db="UniProtKB">
        <authorList>
            <consortium name="WormBaseParasite"/>
        </authorList>
    </citation>
    <scope>IDENTIFICATION</scope>
</reference>
<dbReference type="PANTHER" id="PTHR11267:SF181">
    <property type="entry name" value="OPTOMOTOR-BLIND PROTEIN"/>
    <property type="match status" value="1"/>
</dbReference>
<keyword evidence="8" id="KW-0812">Transmembrane</keyword>
<evidence type="ECO:0000313" key="10">
    <source>
        <dbReference type="EMBL" id="VDK46983.1"/>
    </source>
</evidence>
<dbReference type="GO" id="GO:0000785">
    <property type="term" value="C:chromatin"/>
    <property type="evidence" value="ECO:0007669"/>
    <property type="project" value="TreeGrafter"/>
</dbReference>
<evidence type="ECO:0000256" key="2">
    <source>
        <dbReference type="ARBA" id="ARBA00023015"/>
    </source>
</evidence>
<dbReference type="GO" id="GO:0045893">
    <property type="term" value="P:positive regulation of DNA-templated transcription"/>
    <property type="evidence" value="ECO:0007669"/>
    <property type="project" value="InterPro"/>
</dbReference>
<keyword evidence="5 6" id="KW-0539">Nucleus</keyword>
<feature type="transmembrane region" description="Helical" evidence="8">
    <location>
        <begin position="71"/>
        <end position="94"/>
    </location>
</feature>
<feature type="compositionally biased region" description="Polar residues" evidence="7">
    <location>
        <begin position="403"/>
        <end position="417"/>
    </location>
</feature>
<feature type="domain" description="T-box" evidence="9">
    <location>
        <begin position="162"/>
        <end position="340"/>
    </location>
</feature>
<dbReference type="FunFam" id="2.60.40.820:FF:000016">
    <property type="entry name" value="T-box transcription factor TBX2-A"/>
    <property type="match status" value="1"/>
</dbReference>
<dbReference type="WBParaSite" id="ASIM_0001280801-mRNA-1">
    <property type="protein sequence ID" value="ASIM_0001280801-mRNA-1"/>
    <property type="gene ID" value="ASIM_0001280801"/>
</dbReference>
<evidence type="ECO:0000256" key="5">
    <source>
        <dbReference type="ARBA" id="ARBA00023242"/>
    </source>
</evidence>
<dbReference type="InterPro" id="IPR008967">
    <property type="entry name" value="p53-like_TF_DNA-bd_sf"/>
</dbReference>
<gene>
    <name evidence="10" type="ORF">ASIM_LOCUS12274</name>
</gene>
<dbReference type="Proteomes" id="UP000267096">
    <property type="component" value="Unassembled WGS sequence"/>
</dbReference>
<dbReference type="GO" id="GO:0000981">
    <property type="term" value="F:DNA-binding transcription factor activity, RNA polymerase II-specific"/>
    <property type="evidence" value="ECO:0007669"/>
    <property type="project" value="TreeGrafter"/>
</dbReference>
<comment type="subcellular location">
    <subcellularLocation>
        <location evidence="1 6">Nucleus</location>
    </subcellularLocation>
</comment>
<proteinExistence type="predicted"/>
<dbReference type="Gene3D" id="2.60.40.820">
    <property type="entry name" value="Transcription factor, T-box"/>
    <property type="match status" value="1"/>
</dbReference>
<organism evidence="12">
    <name type="scientific">Anisakis simplex</name>
    <name type="common">Herring worm</name>
    <dbReference type="NCBI Taxonomy" id="6269"/>
    <lineage>
        <taxon>Eukaryota</taxon>
        <taxon>Metazoa</taxon>
        <taxon>Ecdysozoa</taxon>
        <taxon>Nematoda</taxon>
        <taxon>Chromadorea</taxon>
        <taxon>Rhabditida</taxon>
        <taxon>Spirurina</taxon>
        <taxon>Ascaridomorpha</taxon>
        <taxon>Ascaridoidea</taxon>
        <taxon>Anisakidae</taxon>
        <taxon>Anisakis</taxon>
        <taxon>Anisakis simplex complex</taxon>
    </lineage>
</organism>
<evidence type="ECO:0000256" key="7">
    <source>
        <dbReference type="SAM" id="MobiDB-lite"/>
    </source>
</evidence>
<name>A0A158PNT3_ANISI</name>
<evidence type="ECO:0000313" key="11">
    <source>
        <dbReference type="Proteomes" id="UP000267096"/>
    </source>
</evidence>
<dbReference type="SUPFAM" id="SSF49417">
    <property type="entry name" value="p53-like transcription factors"/>
    <property type="match status" value="1"/>
</dbReference>
<dbReference type="PROSITE" id="PS01264">
    <property type="entry name" value="TBOX_2"/>
    <property type="match status" value="1"/>
</dbReference>
<evidence type="ECO:0000256" key="4">
    <source>
        <dbReference type="ARBA" id="ARBA00023163"/>
    </source>
</evidence>
<dbReference type="PROSITE" id="PS01283">
    <property type="entry name" value="TBOX_1"/>
    <property type="match status" value="1"/>
</dbReference>
<dbReference type="InterPro" id="IPR046360">
    <property type="entry name" value="T-box_DNA-bd"/>
</dbReference>
<dbReference type="Pfam" id="PF00907">
    <property type="entry name" value="T-box"/>
    <property type="match status" value="1"/>
</dbReference>
<dbReference type="GO" id="GO:0000978">
    <property type="term" value="F:RNA polymerase II cis-regulatory region sequence-specific DNA binding"/>
    <property type="evidence" value="ECO:0007669"/>
    <property type="project" value="InterPro"/>
</dbReference>
<evidence type="ECO:0000256" key="8">
    <source>
        <dbReference type="SAM" id="Phobius"/>
    </source>
</evidence>
<keyword evidence="8" id="KW-0472">Membrane</keyword>
<dbReference type="InterPro" id="IPR001699">
    <property type="entry name" value="TF_T-box"/>
</dbReference>
<dbReference type="GO" id="GO:0005634">
    <property type="term" value="C:nucleus"/>
    <property type="evidence" value="ECO:0007669"/>
    <property type="project" value="UniProtKB-SubCell"/>
</dbReference>
<dbReference type="OrthoDB" id="7442607at2759"/>
<comment type="caution">
    <text evidence="6">Lacks conserved residue(s) required for the propagation of feature annotation.</text>
</comment>
<dbReference type="EMBL" id="UYRR01031161">
    <property type="protein sequence ID" value="VDK46983.1"/>
    <property type="molecule type" value="Genomic_DNA"/>
</dbReference>
<dbReference type="GO" id="GO:0001708">
    <property type="term" value="P:cell fate specification"/>
    <property type="evidence" value="ECO:0007669"/>
    <property type="project" value="TreeGrafter"/>
</dbReference>
<dbReference type="InterPro" id="IPR036960">
    <property type="entry name" value="T-box_sf"/>
</dbReference>
<evidence type="ECO:0000256" key="1">
    <source>
        <dbReference type="ARBA" id="ARBA00004123"/>
    </source>
</evidence>
<dbReference type="AlphaFoldDB" id="A0A158PNT3"/>
<reference evidence="10 11" key="2">
    <citation type="submission" date="2018-11" db="EMBL/GenBank/DDBJ databases">
        <authorList>
            <consortium name="Pathogen Informatics"/>
        </authorList>
    </citation>
    <scope>NUCLEOTIDE SEQUENCE [LARGE SCALE GENOMIC DNA]</scope>
</reference>